<keyword evidence="1" id="KW-1133">Transmembrane helix</keyword>
<dbReference type="PROSITE" id="PS51257">
    <property type="entry name" value="PROKAR_LIPOPROTEIN"/>
    <property type="match status" value="1"/>
</dbReference>
<evidence type="ECO:0000313" key="3">
    <source>
        <dbReference type="Proteomes" id="UP000294419"/>
    </source>
</evidence>
<dbReference type="KEGG" id="csal:NBC122_01949"/>
<gene>
    <name evidence="2" type="ORF">NBC122_01949</name>
</gene>
<feature type="transmembrane region" description="Helical" evidence="1">
    <location>
        <begin position="135"/>
        <end position="156"/>
    </location>
</feature>
<organism evidence="2 3">
    <name type="scientific">Chryseobacterium salivictor</name>
    <dbReference type="NCBI Taxonomy" id="2547600"/>
    <lineage>
        <taxon>Bacteria</taxon>
        <taxon>Pseudomonadati</taxon>
        <taxon>Bacteroidota</taxon>
        <taxon>Flavobacteriia</taxon>
        <taxon>Flavobacteriales</taxon>
        <taxon>Weeksellaceae</taxon>
        <taxon>Chryseobacterium group</taxon>
        <taxon>Chryseobacterium</taxon>
    </lineage>
</organism>
<feature type="transmembrane region" description="Helical" evidence="1">
    <location>
        <begin position="45"/>
        <end position="67"/>
    </location>
</feature>
<dbReference type="Proteomes" id="UP000294419">
    <property type="component" value="Chromosome"/>
</dbReference>
<accession>A0A4P6ZGU5</accession>
<name>A0A4P6ZGU5_9FLAO</name>
<sequence length="169" mass="19256">MNTLKIFSILLFSFISFAGCIIIARKVLKGKKGGEVMLNNEFIKTSAIFIAVSIILNLLFQKVIYLYDLIGKYLSDDDLIKIISIGKFNYGFSKELLKVSSTYMALGFVWIFIISLFSSLIAQKFLEKNTLNYKIFEGIILICFAVAFYSVLSFILDNFYIVLEMPTIN</sequence>
<proteinExistence type="predicted"/>
<keyword evidence="3" id="KW-1185">Reference proteome</keyword>
<dbReference type="OrthoDB" id="9875770at2"/>
<protein>
    <submittedName>
        <fullName evidence="2">Uncharacterized protein</fullName>
    </submittedName>
</protein>
<keyword evidence="1" id="KW-0812">Transmembrane</keyword>
<evidence type="ECO:0000256" key="1">
    <source>
        <dbReference type="SAM" id="Phobius"/>
    </source>
</evidence>
<reference evidence="2 3" key="1">
    <citation type="submission" date="2019-03" db="EMBL/GenBank/DDBJ databases">
        <authorList>
            <person name="Kim H."/>
            <person name="Yu S.-M."/>
        </authorList>
    </citation>
    <scope>NUCLEOTIDE SEQUENCE [LARGE SCALE GENOMIC DNA]</scope>
    <source>
        <strain evidence="2 3">NBC122</strain>
    </source>
</reference>
<dbReference type="EMBL" id="CP037954">
    <property type="protein sequence ID" value="QBO58757.1"/>
    <property type="molecule type" value="Genomic_DNA"/>
</dbReference>
<keyword evidence="1" id="KW-0472">Membrane</keyword>
<feature type="transmembrane region" description="Helical" evidence="1">
    <location>
        <begin position="6"/>
        <end position="24"/>
    </location>
</feature>
<evidence type="ECO:0000313" key="2">
    <source>
        <dbReference type="EMBL" id="QBO58757.1"/>
    </source>
</evidence>
<feature type="transmembrane region" description="Helical" evidence="1">
    <location>
        <begin position="103"/>
        <end position="123"/>
    </location>
</feature>
<dbReference type="AlphaFoldDB" id="A0A4P6ZGU5"/>
<dbReference type="RefSeq" id="WP_133440156.1">
    <property type="nucleotide sequence ID" value="NZ_CP037954.1"/>
</dbReference>